<comment type="caution">
    <text evidence="2">The sequence shown here is derived from an EMBL/GenBank/DDBJ whole genome shotgun (WGS) entry which is preliminary data.</text>
</comment>
<protein>
    <submittedName>
        <fullName evidence="2">Uncharacterized protein</fullName>
    </submittedName>
</protein>
<feature type="transmembrane region" description="Helical" evidence="1">
    <location>
        <begin position="20"/>
        <end position="37"/>
    </location>
</feature>
<proteinExistence type="predicted"/>
<evidence type="ECO:0000313" key="2">
    <source>
        <dbReference type="EMBL" id="KII74496.1"/>
    </source>
</evidence>
<sequence length="129" mass="15111">MAKYLNNFTNYIYGRKDIGTCHIIILIEVTLILWVTANPVQFLMVCNNSICDVEKRTGFLVVENPNLVFYPDEPQDHDKLFYIIRNMCIAFICLKILEVLYDAFNPLPWRSHERLVGFLIRIAARKTLN</sequence>
<organism evidence="2 3">
    <name type="scientific">Thelohanellus kitauei</name>
    <name type="common">Myxosporean</name>
    <dbReference type="NCBI Taxonomy" id="669202"/>
    <lineage>
        <taxon>Eukaryota</taxon>
        <taxon>Metazoa</taxon>
        <taxon>Cnidaria</taxon>
        <taxon>Myxozoa</taxon>
        <taxon>Myxosporea</taxon>
        <taxon>Bivalvulida</taxon>
        <taxon>Platysporina</taxon>
        <taxon>Myxobolidae</taxon>
        <taxon>Thelohanellus</taxon>
    </lineage>
</organism>
<keyword evidence="1" id="KW-0472">Membrane</keyword>
<name>A0A0C2N488_THEKT</name>
<dbReference type="AlphaFoldDB" id="A0A0C2N488"/>
<keyword evidence="1" id="KW-0812">Transmembrane</keyword>
<reference evidence="2 3" key="1">
    <citation type="journal article" date="2014" name="Genome Biol. Evol.">
        <title>The genome of the myxosporean Thelohanellus kitauei shows adaptations to nutrient acquisition within its fish host.</title>
        <authorList>
            <person name="Yang Y."/>
            <person name="Xiong J."/>
            <person name="Zhou Z."/>
            <person name="Huo F."/>
            <person name="Miao W."/>
            <person name="Ran C."/>
            <person name="Liu Y."/>
            <person name="Zhang J."/>
            <person name="Feng J."/>
            <person name="Wang M."/>
            <person name="Wang M."/>
            <person name="Wang L."/>
            <person name="Yao B."/>
        </authorList>
    </citation>
    <scope>NUCLEOTIDE SEQUENCE [LARGE SCALE GENOMIC DNA]</scope>
    <source>
        <strain evidence="2">Wuqing</strain>
    </source>
</reference>
<keyword evidence="3" id="KW-1185">Reference proteome</keyword>
<dbReference type="Proteomes" id="UP000031668">
    <property type="component" value="Unassembled WGS sequence"/>
</dbReference>
<dbReference type="EMBL" id="JWZT01000387">
    <property type="protein sequence ID" value="KII74496.1"/>
    <property type="molecule type" value="Genomic_DNA"/>
</dbReference>
<evidence type="ECO:0000256" key="1">
    <source>
        <dbReference type="SAM" id="Phobius"/>
    </source>
</evidence>
<accession>A0A0C2N488</accession>
<keyword evidence="1" id="KW-1133">Transmembrane helix</keyword>
<evidence type="ECO:0000313" key="3">
    <source>
        <dbReference type="Proteomes" id="UP000031668"/>
    </source>
</evidence>
<gene>
    <name evidence="2" type="ORF">RF11_10571</name>
</gene>